<dbReference type="InterPro" id="IPR020472">
    <property type="entry name" value="WD40_PAC1"/>
</dbReference>
<dbReference type="OrthoDB" id="10260946at2759"/>
<dbReference type="InterPro" id="IPR015943">
    <property type="entry name" value="WD40/YVTN_repeat-like_dom_sf"/>
</dbReference>
<dbReference type="SMART" id="SM00320">
    <property type="entry name" value="WD40"/>
    <property type="match status" value="2"/>
</dbReference>
<dbReference type="Gene3D" id="2.130.10.10">
    <property type="entry name" value="YVTN repeat-like/Quinoprotein amine dehydrogenase"/>
    <property type="match status" value="1"/>
</dbReference>
<sequence length="184" mass="21218">IKPFEYGILKQQNNWMYSKDINTLLNTILSGSWDKSVRLWDIRSGQQIQVFDGHTNSVWSVEYSPFVVNNVKPDDSSNVICSGSSDKTIRFWDIRSNKGELYVMKVDDEVTSLKFLISKKKANNNEKKLNDDTIALNGITYNRSSTMNQYQNISNYSSLMIDGNLQLFPDDLRQNIQNFLKSPK</sequence>
<protein>
    <submittedName>
        <fullName evidence="4">Uncharacterized protein</fullName>
    </submittedName>
</protein>
<evidence type="ECO:0000256" key="3">
    <source>
        <dbReference type="PROSITE-ProRule" id="PRU00221"/>
    </source>
</evidence>
<dbReference type="Pfam" id="PF00400">
    <property type="entry name" value="WD40"/>
    <property type="match status" value="2"/>
</dbReference>
<feature type="non-terminal residue" evidence="4">
    <location>
        <position position="1"/>
    </location>
</feature>
<proteinExistence type="predicted"/>
<dbReference type="PANTHER" id="PTHR22847:SF637">
    <property type="entry name" value="WD REPEAT DOMAIN 5B"/>
    <property type="match status" value="1"/>
</dbReference>
<dbReference type="PANTHER" id="PTHR22847">
    <property type="entry name" value="WD40 REPEAT PROTEIN"/>
    <property type="match status" value="1"/>
</dbReference>
<evidence type="ECO:0000313" key="4">
    <source>
        <dbReference type="EMBL" id="ETO33356.1"/>
    </source>
</evidence>
<dbReference type="InterPro" id="IPR001680">
    <property type="entry name" value="WD40_rpt"/>
</dbReference>
<keyword evidence="2" id="KW-0677">Repeat</keyword>
<evidence type="ECO:0000256" key="2">
    <source>
        <dbReference type="ARBA" id="ARBA00022737"/>
    </source>
</evidence>
<dbReference type="PROSITE" id="PS50082">
    <property type="entry name" value="WD_REPEATS_2"/>
    <property type="match status" value="2"/>
</dbReference>
<dbReference type="InterPro" id="IPR036322">
    <property type="entry name" value="WD40_repeat_dom_sf"/>
</dbReference>
<dbReference type="PROSITE" id="PS00678">
    <property type="entry name" value="WD_REPEATS_1"/>
    <property type="match status" value="2"/>
</dbReference>
<name>X6P596_RETFI</name>
<dbReference type="SUPFAM" id="SSF50978">
    <property type="entry name" value="WD40 repeat-like"/>
    <property type="match status" value="1"/>
</dbReference>
<dbReference type="PRINTS" id="PR00320">
    <property type="entry name" value="GPROTEINBRPT"/>
</dbReference>
<organism evidence="4 5">
    <name type="scientific">Reticulomyxa filosa</name>
    <dbReference type="NCBI Taxonomy" id="46433"/>
    <lineage>
        <taxon>Eukaryota</taxon>
        <taxon>Sar</taxon>
        <taxon>Rhizaria</taxon>
        <taxon>Retaria</taxon>
        <taxon>Foraminifera</taxon>
        <taxon>Monothalamids</taxon>
        <taxon>Reticulomyxidae</taxon>
        <taxon>Reticulomyxa</taxon>
    </lineage>
</organism>
<feature type="repeat" description="WD" evidence="3">
    <location>
        <begin position="51"/>
        <end position="102"/>
    </location>
</feature>
<dbReference type="InterPro" id="IPR019775">
    <property type="entry name" value="WD40_repeat_CS"/>
</dbReference>
<dbReference type="AlphaFoldDB" id="X6P596"/>
<reference evidence="4 5" key="1">
    <citation type="journal article" date="2013" name="Curr. Biol.">
        <title>The Genome of the Foraminiferan Reticulomyxa filosa.</title>
        <authorList>
            <person name="Glockner G."/>
            <person name="Hulsmann N."/>
            <person name="Schleicher M."/>
            <person name="Noegel A.A."/>
            <person name="Eichinger L."/>
            <person name="Gallinger C."/>
            <person name="Pawlowski J."/>
            <person name="Sierra R."/>
            <person name="Euteneuer U."/>
            <person name="Pillet L."/>
            <person name="Moustafa A."/>
            <person name="Platzer M."/>
            <person name="Groth M."/>
            <person name="Szafranski K."/>
            <person name="Schliwa M."/>
        </authorList>
    </citation>
    <scope>NUCLEOTIDE SEQUENCE [LARGE SCALE GENOMIC DNA]</scope>
</reference>
<dbReference type="Proteomes" id="UP000023152">
    <property type="component" value="Unassembled WGS sequence"/>
</dbReference>
<comment type="caution">
    <text evidence="4">The sequence shown here is derived from an EMBL/GenBank/DDBJ whole genome shotgun (WGS) entry which is preliminary data.</text>
</comment>
<evidence type="ECO:0000313" key="5">
    <source>
        <dbReference type="Proteomes" id="UP000023152"/>
    </source>
</evidence>
<accession>X6P596</accession>
<keyword evidence="5" id="KW-1185">Reference proteome</keyword>
<evidence type="ECO:0000256" key="1">
    <source>
        <dbReference type="ARBA" id="ARBA00022574"/>
    </source>
</evidence>
<dbReference type="GO" id="GO:1990234">
    <property type="term" value="C:transferase complex"/>
    <property type="evidence" value="ECO:0007669"/>
    <property type="project" value="UniProtKB-ARBA"/>
</dbReference>
<feature type="repeat" description="WD" evidence="3">
    <location>
        <begin position="28"/>
        <end position="50"/>
    </location>
</feature>
<dbReference type="PROSITE" id="PS50294">
    <property type="entry name" value="WD_REPEATS_REGION"/>
    <property type="match status" value="1"/>
</dbReference>
<gene>
    <name evidence="4" type="ORF">RFI_03751</name>
</gene>
<keyword evidence="1 3" id="KW-0853">WD repeat</keyword>
<dbReference type="EMBL" id="ASPP01003466">
    <property type="protein sequence ID" value="ETO33356.1"/>
    <property type="molecule type" value="Genomic_DNA"/>
</dbReference>